<evidence type="ECO:0000256" key="2">
    <source>
        <dbReference type="ARBA" id="ARBA00009085"/>
    </source>
</evidence>
<dbReference type="InterPro" id="IPR018200">
    <property type="entry name" value="USP_CS"/>
</dbReference>
<dbReference type="AlphaFoldDB" id="A0A0V0JC85"/>
<dbReference type="InterPro" id="IPR050185">
    <property type="entry name" value="Ub_carboxyl-term_hydrolase"/>
</dbReference>
<dbReference type="InterPro" id="IPR001394">
    <property type="entry name" value="Peptidase_C19_UCH"/>
</dbReference>
<dbReference type="InterPro" id="IPR038765">
    <property type="entry name" value="Papain-like_cys_pep_sf"/>
</dbReference>
<dbReference type="SUPFAM" id="SSF52821">
    <property type="entry name" value="Rhodanese/Cell cycle control phosphatase"/>
    <property type="match status" value="1"/>
</dbReference>
<dbReference type="CDD" id="cd02674">
    <property type="entry name" value="Peptidase_C19R"/>
    <property type="match status" value="1"/>
</dbReference>
<dbReference type="SUPFAM" id="SSF54001">
    <property type="entry name" value="Cysteine proteinases"/>
    <property type="match status" value="1"/>
</dbReference>
<reference evidence="6" key="1">
    <citation type="submission" date="2016-01" db="EMBL/GenBank/DDBJ databases">
        <title>Reference transcriptome for the parasite Schistocephalus solidus: insights into the molecular evolution of parasitism.</title>
        <authorList>
            <person name="Hebert F.O."/>
            <person name="Grambauer S."/>
            <person name="Barber I."/>
            <person name="Landry C.R."/>
            <person name="Aubin-Horth N."/>
        </authorList>
    </citation>
    <scope>NUCLEOTIDE SEQUENCE</scope>
</reference>
<organism evidence="6">
    <name type="scientific">Schistocephalus solidus</name>
    <name type="common">Tapeworm</name>
    <dbReference type="NCBI Taxonomy" id="70667"/>
    <lineage>
        <taxon>Eukaryota</taxon>
        <taxon>Metazoa</taxon>
        <taxon>Spiralia</taxon>
        <taxon>Lophotrochozoa</taxon>
        <taxon>Platyhelminthes</taxon>
        <taxon>Cestoda</taxon>
        <taxon>Eucestoda</taxon>
        <taxon>Diphyllobothriidea</taxon>
        <taxon>Diphyllobothriidae</taxon>
        <taxon>Schistocephalus</taxon>
    </lineage>
</organism>
<dbReference type="Gene3D" id="3.90.70.10">
    <property type="entry name" value="Cysteine proteinases"/>
    <property type="match status" value="1"/>
</dbReference>
<dbReference type="PROSITE" id="PS00972">
    <property type="entry name" value="USP_1"/>
    <property type="match status" value="1"/>
</dbReference>
<keyword evidence="3" id="KW-0645">Protease</keyword>
<evidence type="ECO:0000256" key="1">
    <source>
        <dbReference type="ARBA" id="ARBA00000707"/>
    </source>
</evidence>
<dbReference type="Pfam" id="PF00443">
    <property type="entry name" value="UCH"/>
    <property type="match status" value="1"/>
</dbReference>
<evidence type="ECO:0000313" key="6">
    <source>
        <dbReference type="EMBL" id="JAP62909.1"/>
    </source>
</evidence>
<dbReference type="GO" id="GO:0004843">
    <property type="term" value="F:cysteine-type deubiquitinase activity"/>
    <property type="evidence" value="ECO:0007669"/>
    <property type="project" value="UniProtKB-UniRule"/>
</dbReference>
<dbReference type="InterPro" id="IPR036873">
    <property type="entry name" value="Rhodanese-like_dom_sf"/>
</dbReference>
<keyword evidence="3" id="KW-0833">Ubl conjugation pathway</keyword>
<comment type="catalytic activity">
    <reaction evidence="1 3">
        <text>Thiol-dependent hydrolysis of ester, thioester, amide, peptide and isopeptide bonds formed by the C-terminal Gly of ubiquitin (a 76-residue protein attached to proteins as an intracellular targeting signal).</text>
        <dbReference type="EC" id="3.4.19.12"/>
    </reaction>
</comment>
<dbReference type="Gene3D" id="3.40.250.10">
    <property type="entry name" value="Rhodanese-like domain"/>
    <property type="match status" value="1"/>
</dbReference>
<dbReference type="EMBL" id="GEEE01000316">
    <property type="protein sequence ID" value="JAP62909.1"/>
    <property type="molecule type" value="Transcribed_RNA"/>
</dbReference>
<dbReference type="CDD" id="cd00158">
    <property type="entry name" value="RHOD"/>
    <property type="match status" value="1"/>
</dbReference>
<dbReference type="SUPFAM" id="SSF140856">
    <property type="entry name" value="USP8 N-terminal domain-like"/>
    <property type="match status" value="1"/>
</dbReference>
<evidence type="ECO:0000256" key="4">
    <source>
        <dbReference type="SAM" id="MobiDB-lite"/>
    </source>
</evidence>
<dbReference type="PROSITE" id="PS00973">
    <property type="entry name" value="USP_2"/>
    <property type="match status" value="1"/>
</dbReference>
<gene>
    <name evidence="6" type="primary">UBP8</name>
    <name evidence="6" type="ORF">TR113498</name>
</gene>
<keyword evidence="3" id="KW-0788">Thiol protease</keyword>
<sequence>MSIHMRPLYIAKSIQELEKYSDINSIRIDNSKIPELIFKCFSDADKYVGSDDERAYIFYERGIKLYDKFFCVISTLERQKLTHKRSEAGKLMIALRHDLQQRYLIEEQCKLVESLPVCTEPFEVKNPKAAKEAAETKHFPGRWIPPESLYAMLMTKKPILFIDVRSQEDFEYRHIEHSCQINFGDKSQISKGITITRLEKSLSEHELPSWNHRNNVRLIVLVDEDTGEELIEHPEDAECFHLSCRNPLKIVYDALVTYNAEKDQLSPTVFLAGGIKEFSKRYPTFVTILSSRKKPSAQGEQNKADSIAYPNFTDITYVGDNMLTDENIRSTPPEMPIYSNAGILPYSELSKTLKKISVDTRATDHNYDLPPNRIATSKKTDSEKSSEEVAYPPTVDRSNKPKSDAPSVPPPSYESLSDLLSDYTEAPPTIDRSTKPNAPNQDLKATEPNSSVAVSATPIHGIPGDDSIPRWSSAVSPNDFSRPPSSHVKLVLRTGLVNMGNTCYMNSTIQALLHTFNLREFFIKFDPRQRPCKKSGISRLFSHLMRNLCRGETAAISPSELKKGFGRLYPMFATSEQQDSHEFLMLLLDSLHEDLNRAKSNKMPFVQASSTADSSSVDSKTLAQESWKRNRAVDDSEILDWFNGQLRSTVRCETCKHCSHTFDEFMYLSVSVQATKSLELKSCIRQFFKTEELSGSSRWLCPTCKVPRDAIKTFDIWRLPQYLIIHLKRFQCSGSCQKIESCVKFPLTDLSLAHVTPQAPTSSCAYDLYAVVNHYGTMESGHYIAFCLDETDKRWYKFDDQIVSPISKDNVVTNGAYVLFYKQTPSRA</sequence>
<accession>A0A0V0JC85</accession>
<dbReference type="EC" id="3.4.19.12" evidence="3"/>
<name>A0A0V0JC85_SCHSO</name>
<feature type="region of interest" description="Disordered" evidence="4">
    <location>
        <begin position="363"/>
        <end position="486"/>
    </location>
</feature>
<dbReference type="PANTHER" id="PTHR21646">
    <property type="entry name" value="UBIQUITIN CARBOXYL-TERMINAL HYDROLASE"/>
    <property type="match status" value="1"/>
</dbReference>
<protein>
    <recommendedName>
        <fullName evidence="3">Ubiquitin carboxyl-terminal hydrolase</fullName>
        <ecNumber evidence="3">3.4.19.12</ecNumber>
    </recommendedName>
</protein>
<evidence type="ECO:0000256" key="3">
    <source>
        <dbReference type="RuleBase" id="RU366025"/>
    </source>
</evidence>
<dbReference type="GO" id="GO:0006508">
    <property type="term" value="P:proteolysis"/>
    <property type="evidence" value="ECO:0007669"/>
    <property type="project" value="UniProtKB-KW"/>
</dbReference>
<feature type="domain" description="USP" evidence="5">
    <location>
        <begin position="494"/>
        <end position="824"/>
    </location>
</feature>
<dbReference type="GO" id="GO:0016579">
    <property type="term" value="P:protein deubiquitination"/>
    <property type="evidence" value="ECO:0007669"/>
    <property type="project" value="InterPro"/>
</dbReference>
<comment type="similarity">
    <text evidence="2 3">Belongs to the peptidase C19 family.</text>
</comment>
<dbReference type="PROSITE" id="PS50235">
    <property type="entry name" value="USP_3"/>
    <property type="match status" value="1"/>
</dbReference>
<evidence type="ECO:0000259" key="5">
    <source>
        <dbReference type="PROSITE" id="PS50235"/>
    </source>
</evidence>
<proteinExistence type="inferred from homology"/>
<feature type="compositionally biased region" description="Basic and acidic residues" evidence="4">
    <location>
        <begin position="378"/>
        <end position="387"/>
    </location>
</feature>
<dbReference type="InterPro" id="IPR028889">
    <property type="entry name" value="USP"/>
</dbReference>
<keyword evidence="3 6" id="KW-0378">Hydrolase</keyword>
<dbReference type="PANTHER" id="PTHR21646:SF46">
    <property type="entry name" value="UBIQUITIN CARBOXYL-TERMINAL HYDROLASE"/>
    <property type="match status" value="1"/>
</dbReference>